<dbReference type="EMBL" id="LR877163">
    <property type="protein sequence ID" value="CAD2221076.1"/>
    <property type="molecule type" value="Genomic_DNA"/>
</dbReference>
<keyword evidence="4" id="KW-1185">Reference proteome</keyword>
<protein>
    <submittedName>
        <fullName evidence="3">Proteasome subunit, putative</fullName>
    </submittedName>
</protein>
<dbReference type="Gene3D" id="3.60.20.10">
    <property type="entry name" value="Glutamine Phosphoribosylpyrophosphate, subunit 1, domain 1"/>
    <property type="match status" value="1"/>
</dbReference>
<dbReference type="AlphaFoldDB" id="A0A7G2CML8"/>
<reference evidence="3 4" key="1">
    <citation type="submission" date="2020-08" db="EMBL/GenBank/DDBJ databases">
        <authorList>
            <person name="Newling K."/>
            <person name="Davey J."/>
            <person name="Forrester S."/>
        </authorList>
    </citation>
    <scope>NUCLEOTIDE SEQUENCE [LARGE SCALE GENOMIC DNA]</scope>
    <source>
        <strain evidence="4">Crithidia deanei Carvalho (ATCC PRA-265)</strain>
    </source>
</reference>
<evidence type="ECO:0000256" key="2">
    <source>
        <dbReference type="PROSITE-ProRule" id="PRU00808"/>
    </source>
</evidence>
<evidence type="ECO:0000313" key="3">
    <source>
        <dbReference type="EMBL" id="CAD2221076.1"/>
    </source>
</evidence>
<dbReference type="SUPFAM" id="SSF56235">
    <property type="entry name" value="N-terminal nucleophile aminohydrolases (Ntn hydrolases)"/>
    <property type="match status" value="1"/>
</dbReference>
<proteinExistence type="inferred from homology"/>
<dbReference type="PROSITE" id="PS51475">
    <property type="entry name" value="PROTEASOME_ALPHA_2"/>
    <property type="match status" value="1"/>
</dbReference>
<dbReference type="PANTHER" id="PTHR11599">
    <property type="entry name" value="PROTEASOME SUBUNIT ALPHA/BETA"/>
    <property type="match status" value="1"/>
</dbReference>
<accession>A0A7G2CML8</accession>
<evidence type="ECO:0000256" key="1">
    <source>
        <dbReference type="ARBA" id="ARBA00022942"/>
    </source>
</evidence>
<dbReference type="Pfam" id="PF00227">
    <property type="entry name" value="Proteasome"/>
    <property type="match status" value="1"/>
</dbReference>
<name>A0A7G2CML8_9TRYP</name>
<gene>
    <name evidence="3" type="ORF">ADEAN_000860700</name>
</gene>
<dbReference type="InterPro" id="IPR050115">
    <property type="entry name" value="Proteasome_alpha"/>
</dbReference>
<sequence>MSTREPIPVGQLVRRISGLYQEFTQSGGVRPFGCSLLVSGVDANGYHLYQLDPSGSFLVWKATAIGKGSSESKAFLEKRYTNDIELEDAISTALLTLKESFDGKMTTENTQVGRVVGDKFEIMSNDQLRDYLEQI</sequence>
<dbReference type="GO" id="GO:0051603">
    <property type="term" value="P:proteolysis involved in protein catabolic process"/>
    <property type="evidence" value="ECO:0007669"/>
    <property type="project" value="InterPro"/>
</dbReference>
<dbReference type="GO" id="GO:0019773">
    <property type="term" value="C:proteasome core complex, alpha-subunit complex"/>
    <property type="evidence" value="ECO:0007669"/>
    <property type="project" value="UniProtKB-UniRule"/>
</dbReference>
<evidence type="ECO:0000313" key="4">
    <source>
        <dbReference type="Proteomes" id="UP000515908"/>
    </source>
</evidence>
<organism evidence="3 4">
    <name type="scientific">Angomonas deanei</name>
    <dbReference type="NCBI Taxonomy" id="59799"/>
    <lineage>
        <taxon>Eukaryota</taxon>
        <taxon>Discoba</taxon>
        <taxon>Euglenozoa</taxon>
        <taxon>Kinetoplastea</taxon>
        <taxon>Metakinetoplastina</taxon>
        <taxon>Trypanosomatida</taxon>
        <taxon>Trypanosomatidae</taxon>
        <taxon>Strigomonadinae</taxon>
        <taxon>Angomonas</taxon>
    </lineage>
</organism>
<dbReference type="InterPro" id="IPR023332">
    <property type="entry name" value="Proteasome_alpha-type"/>
</dbReference>
<dbReference type="VEuPathDB" id="TriTrypDB:ADEAN_000860700"/>
<dbReference type="Proteomes" id="UP000515908">
    <property type="component" value="Chromosome 19"/>
</dbReference>
<dbReference type="InterPro" id="IPR001353">
    <property type="entry name" value="Proteasome_sua/b"/>
</dbReference>
<keyword evidence="1 2" id="KW-0647">Proteasome</keyword>
<comment type="similarity">
    <text evidence="2">Belongs to the peptidase T1A family.</text>
</comment>
<dbReference type="InterPro" id="IPR029055">
    <property type="entry name" value="Ntn_hydrolases_N"/>
</dbReference>